<evidence type="ECO:0000313" key="1">
    <source>
        <dbReference type="EMBL" id="HAE49436.1"/>
    </source>
</evidence>
<accession>A0A3B9INY1</accession>
<proteinExistence type="predicted"/>
<dbReference type="AlphaFoldDB" id="A0A3B9INY1"/>
<name>A0A3B9INY1_9PROT</name>
<organism evidence="1 2">
    <name type="scientific">Tistrella mobilis</name>
    <dbReference type="NCBI Taxonomy" id="171437"/>
    <lineage>
        <taxon>Bacteria</taxon>
        <taxon>Pseudomonadati</taxon>
        <taxon>Pseudomonadota</taxon>
        <taxon>Alphaproteobacteria</taxon>
        <taxon>Geminicoccales</taxon>
        <taxon>Geminicoccaceae</taxon>
        <taxon>Tistrella</taxon>
    </lineage>
</organism>
<reference evidence="1 2" key="1">
    <citation type="journal article" date="2018" name="Nat. Biotechnol.">
        <title>A standardized bacterial taxonomy based on genome phylogeny substantially revises the tree of life.</title>
        <authorList>
            <person name="Parks D.H."/>
            <person name="Chuvochina M."/>
            <person name="Waite D.W."/>
            <person name="Rinke C."/>
            <person name="Skarshewski A."/>
            <person name="Chaumeil P.A."/>
            <person name="Hugenholtz P."/>
        </authorList>
    </citation>
    <scope>NUCLEOTIDE SEQUENCE [LARGE SCALE GENOMIC DNA]</scope>
    <source>
        <strain evidence="1">UBA8739</strain>
    </source>
</reference>
<evidence type="ECO:0000313" key="2">
    <source>
        <dbReference type="Proteomes" id="UP000257706"/>
    </source>
</evidence>
<dbReference type="EMBL" id="DMAI01000305">
    <property type="protein sequence ID" value="HAE49436.1"/>
    <property type="molecule type" value="Genomic_DNA"/>
</dbReference>
<dbReference type="Proteomes" id="UP000257706">
    <property type="component" value="Unassembled WGS sequence"/>
</dbReference>
<gene>
    <name evidence="1" type="ORF">DCK97_18625</name>
</gene>
<comment type="caution">
    <text evidence="1">The sequence shown here is derived from an EMBL/GenBank/DDBJ whole genome shotgun (WGS) entry which is preliminary data.</text>
</comment>
<sequence>MALPPATIRQVLPGRRAARLRLVPAPVEGGGPSRALVSISWSTTRGRWTLSAGVALRNGPGAAAHRARAFPAPLIWAFLRVRLRPRRW</sequence>
<protein>
    <submittedName>
        <fullName evidence="1">Uncharacterized protein</fullName>
    </submittedName>
</protein>